<dbReference type="InterPro" id="IPR029055">
    <property type="entry name" value="Ntn_hydrolases_N"/>
</dbReference>
<evidence type="ECO:0000313" key="1">
    <source>
        <dbReference type="EMBL" id="MCF3948715.1"/>
    </source>
</evidence>
<proteinExistence type="predicted"/>
<evidence type="ECO:0000313" key="2">
    <source>
        <dbReference type="Proteomes" id="UP001521209"/>
    </source>
</evidence>
<accession>A0ABS9E3X5</accession>
<keyword evidence="2" id="KW-1185">Reference proteome</keyword>
<dbReference type="Gene3D" id="3.60.20.10">
    <property type="entry name" value="Glutamine Phosphoribosylpyrophosphate, subunit 1, domain 1"/>
    <property type="match status" value="1"/>
</dbReference>
<dbReference type="PANTHER" id="PTHR39328:SF1">
    <property type="entry name" value="BLL2871 PROTEIN"/>
    <property type="match status" value="1"/>
</dbReference>
<dbReference type="InterPro" id="IPR010430">
    <property type="entry name" value="DUF1028"/>
</dbReference>
<name>A0ABS9E3X5_9PROT</name>
<protein>
    <submittedName>
        <fullName evidence="1">DUF1028 domain-containing protein</fullName>
    </submittedName>
</protein>
<comment type="caution">
    <text evidence="1">The sequence shown here is derived from an EMBL/GenBank/DDBJ whole genome shotgun (WGS) entry which is preliminary data.</text>
</comment>
<reference evidence="1 2" key="1">
    <citation type="submission" date="2022-01" db="EMBL/GenBank/DDBJ databases">
        <authorList>
            <person name="Won M."/>
            <person name="Kim S.-J."/>
            <person name="Kwon S.-W."/>
        </authorList>
    </citation>
    <scope>NUCLEOTIDE SEQUENCE [LARGE SCALE GENOMIC DNA]</scope>
    <source>
        <strain evidence="1 2">KCTC 23505</strain>
    </source>
</reference>
<dbReference type="PANTHER" id="PTHR39328">
    <property type="entry name" value="BLL2871 PROTEIN"/>
    <property type="match status" value="1"/>
</dbReference>
<gene>
    <name evidence="1" type="ORF">L2A60_18840</name>
</gene>
<organism evidence="1 2">
    <name type="scientific">Acidiphilium iwatense</name>
    <dbReference type="NCBI Taxonomy" id="768198"/>
    <lineage>
        <taxon>Bacteria</taxon>
        <taxon>Pseudomonadati</taxon>
        <taxon>Pseudomonadota</taxon>
        <taxon>Alphaproteobacteria</taxon>
        <taxon>Acetobacterales</taxon>
        <taxon>Acidocellaceae</taxon>
        <taxon>Acidiphilium</taxon>
    </lineage>
</organism>
<dbReference type="Proteomes" id="UP001521209">
    <property type="component" value="Unassembled WGS sequence"/>
</dbReference>
<dbReference type="Pfam" id="PF06267">
    <property type="entry name" value="DUF1028"/>
    <property type="match status" value="1"/>
</dbReference>
<dbReference type="EMBL" id="JAKGBZ010000073">
    <property type="protein sequence ID" value="MCF3948715.1"/>
    <property type="molecule type" value="Genomic_DNA"/>
</dbReference>
<dbReference type="SUPFAM" id="SSF56235">
    <property type="entry name" value="N-terminal nucleophile aminohydrolases (Ntn hydrolases)"/>
    <property type="match status" value="1"/>
</dbReference>
<sequence length="224" mass="23057">MTFSIAARCAETGQFAVAVASSSPAVAARCAYARAGVGAATTQNITDPRLGPRALALLAEGMTAAEACKTLQAEATHLDYRQLTLVDDKGGTAHFSGSRSLGLHAAASGRNVVSAGNLLASTGVPAAIVAAFEAAPADHLGDRVLAAMRAGLAAGGEAGPIRSIGLILVDRVAWPVVDLRVDWHNHPLDALDALWAVWRPQMQDYVTRALNPESAPSFGVPGNE</sequence>
<dbReference type="RefSeq" id="WP_235706027.1">
    <property type="nucleotide sequence ID" value="NZ_JAKGBZ010000073.1"/>
</dbReference>